<dbReference type="Proteomes" id="UP000230108">
    <property type="component" value="Unassembled WGS sequence"/>
</dbReference>
<dbReference type="InterPro" id="IPR033704">
    <property type="entry name" value="dUTPase_trimeric"/>
</dbReference>
<dbReference type="AlphaFoldDB" id="A0A2M7QF26"/>
<dbReference type="GO" id="GO:0000166">
    <property type="term" value="F:nucleotide binding"/>
    <property type="evidence" value="ECO:0007669"/>
    <property type="project" value="UniProtKB-KW"/>
</dbReference>
<comment type="caution">
    <text evidence="4">Lacks conserved residue(s) required for the propagation of feature annotation.</text>
</comment>
<evidence type="ECO:0000256" key="3">
    <source>
        <dbReference type="ARBA" id="ARBA00023080"/>
    </source>
</evidence>
<keyword evidence="3 4" id="KW-0546">Nucleotide metabolism</keyword>
<comment type="similarity">
    <text evidence="4">Belongs to the dCTP deaminase family.</text>
</comment>
<gene>
    <name evidence="4" type="primary">dcd</name>
    <name evidence="5" type="ORF">COY90_00500</name>
</gene>
<dbReference type="GO" id="GO:0006229">
    <property type="term" value="P:dUTP biosynthetic process"/>
    <property type="evidence" value="ECO:0007669"/>
    <property type="project" value="UniProtKB-UniRule"/>
</dbReference>
<name>A0A2M7QF26_9BACT</name>
<feature type="binding site" evidence="4">
    <location>
        <begin position="130"/>
        <end position="132"/>
    </location>
    <ligand>
        <name>dCTP</name>
        <dbReference type="ChEBI" id="CHEBI:61481"/>
    </ligand>
</feature>
<dbReference type="Gene3D" id="2.70.40.10">
    <property type="match status" value="1"/>
</dbReference>
<dbReference type="HAMAP" id="MF_00146">
    <property type="entry name" value="dCTP_deaminase"/>
    <property type="match status" value="1"/>
</dbReference>
<keyword evidence="1 4" id="KW-0547">Nucleotide-binding</keyword>
<organism evidence="5 6">
    <name type="scientific">Candidatus Roizmanbacteria bacterium CG_4_10_14_0_8_um_filter_39_9</name>
    <dbReference type="NCBI Taxonomy" id="1974829"/>
    <lineage>
        <taxon>Bacteria</taxon>
        <taxon>Candidatus Roizmaniibacteriota</taxon>
    </lineage>
</organism>
<dbReference type="GO" id="GO:0008829">
    <property type="term" value="F:dCTP deaminase activity"/>
    <property type="evidence" value="ECO:0007669"/>
    <property type="project" value="UniProtKB-UniRule"/>
</dbReference>
<dbReference type="InterPro" id="IPR036157">
    <property type="entry name" value="dUTPase-like_sf"/>
</dbReference>
<dbReference type="PANTHER" id="PTHR42680:SF3">
    <property type="entry name" value="DCTP DEAMINASE"/>
    <property type="match status" value="1"/>
</dbReference>
<comment type="caution">
    <text evidence="5">The sequence shown here is derived from an EMBL/GenBank/DDBJ whole genome shotgun (WGS) entry which is preliminary data.</text>
</comment>
<evidence type="ECO:0000256" key="2">
    <source>
        <dbReference type="ARBA" id="ARBA00022801"/>
    </source>
</evidence>
<dbReference type="FunFam" id="2.70.40.10:FF:000005">
    <property type="entry name" value="dCTP deaminase, dUMP-forming"/>
    <property type="match status" value="1"/>
</dbReference>
<dbReference type="SUPFAM" id="SSF51283">
    <property type="entry name" value="dUTPase-like"/>
    <property type="match status" value="1"/>
</dbReference>
<comment type="subunit">
    <text evidence="4">Homotrimer.</text>
</comment>
<dbReference type="EMBL" id="PFLF01000013">
    <property type="protein sequence ID" value="PIY69463.1"/>
    <property type="molecule type" value="Genomic_DNA"/>
</dbReference>
<sequence length="188" mass="21027">MILADREIKKALLEKKIVIDPMPDFSEALSACAIDLKLHHEFEVFEHTTIPYFDLHNMKQEDLTKKIRLTGGKPFILQPGEFALASTYEWVELPDDVAGRLEGRSSLARLGIIVHSTAALIHPGMKGRIVLELSNLSQIPVALYPGMRVCALSFETLTSPAEVPYSKQKSAKYFNQKGVMGSKIEKEM</sequence>
<evidence type="ECO:0000256" key="1">
    <source>
        <dbReference type="ARBA" id="ARBA00022741"/>
    </source>
</evidence>
<reference evidence="6" key="1">
    <citation type="submission" date="2017-09" db="EMBL/GenBank/DDBJ databases">
        <title>Depth-based differentiation of microbial function through sediment-hosted aquifers and enrichment of novel symbionts in the deep terrestrial subsurface.</title>
        <authorList>
            <person name="Probst A.J."/>
            <person name="Ladd B."/>
            <person name="Jarett J.K."/>
            <person name="Geller-Mcgrath D.E."/>
            <person name="Sieber C.M.K."/>
            <person name="Emerson J.B."/>
            <person name="Anantharaman K."/>
            <person name="Thomas B.C."/>
            <person name="Malmstrom R."/>
            <person name="Stieglmeier M."/>
            <person name="Klingl A."/>
            <person name="Woyke T."/>
            <person name="Ryan C.M."/>
            <person name="Banfield J.F."/>
        </authorList>
    </citation>
    <scope>NUCLEOTIDE SEQUENCE [LARGE SCALE GENOMIC DNA]</scope>
</reference>
<keyword evidence="2 4" id="KW-0378">Hydrolase</keyword>
<protein>
    <recommendedName>
        <fullName evidence="4">dCTP deaminase</fullName>
        <ecNumber evidence="4">3.5.4.13</ecNumber>
    </recommendedName>
    <alternativeName>
        <fullName evidence="4">Deoxycytidine triphosphate deaminase</fullName>
    </alternativeName>
</protein>
<evidence type="ECO:0000256" key="4">
    <source>
        <dbReference type="HAMAP-Rule" id="MF_00146"/>
    </source>
</evidence>
<accession>A0A2M7QF26</accession>
<feature type="binding site" evidence="4">
    <location>
        <position position="165"/>
    </location>
    <ligand>
        <name>dCTP</name>
        <dbReference type="ChEBI" id="CHEBI:61481"/>
    </ligand>
</feature>
<dbReference type="UniPathway" id="UPA00610">
    <property type="reaction ID" value="UER00665"/>
</dbReference>
<feature type="binding site" evidence="4">
    <location>
        <begin position="104"/>
        <end position="109"/>
    </location>
    <ligand>
        <name>dCTP</name>
        <dbReference type="ChEBI" id="CHEBI:61481"/>
    </ligand>
</feature>
<evidence type="ECO:0000313" key="6">
    <source>
        <dbReference type="Proteomes" id="UP000230108"/>
    </source>
</evidence>
<feature type="binding site" evidence="4">
    <location>
        <position position="172"/>
    </location>
    <ligand>
        <name>dCTP</name>
        <dbReference type="ChEBI" id="CHEBI:61481"/>
    </ligand>
</feature>
<dbReference type="PANTHER" id="PTHR42680">
    <property type="entry name" value="DCTP DEAMINASE"/>
    <property type="match status" value="1"/>
</dbReference>
<comment type="function">
    <text evidence="4">Catalyzes the deamination of dCTP to dUTP.</text>
</comment>
<dbReference type="EC" id="3.5.4.13" evidence="4"/>
<comment type="catalytic activity">
    <reaction evidence="4">
        <text>dCTP + H2O + H(+) = dUTP + NH4(+)</text>
        <dbReference type="Rhea" id="RHEA:22680"/>
        <dbReference type="ChEBI" id="CHEBI:15377"/>
        <dbReference type="ChEBI" id="CHEBI:15378"/>
        <dbReference type="ChEBI" id="CHEBI:28938"/>
        <dbReference type="ChEBI" id="CHEBI:61481"/>
        <dbReference type="ChEBI" id="CHEBI:61555"/>
        <dbReference type="EC" id="3.5.4.13"/>
    </reaction>
</comment>
<dbReference type="Pfam" id="PF22769">
    <property type="entry name" value="DCD"/>
    <property type="match status" value="1"/>
</dbReference>
<dbReference type="InterPro" id="IPR011962">
    <property type="entry name" value="dCTP_deaminase"/>
</dbReference>
<evidence type="ECO:0000313" key="5">
    <source>
        <dbReference type="EMBL" id="PIY69463.1"/>
    </source>
</evidence>
<feature type="binding site" evidence="4">
    <location>
        <position position="176"/>
    </location>
    <ligand>
        <name>dCTP</name>
        <dbReference type="ChEBI" id="CHEBI:61481"/>
    </ligand>
</feature>
<dbReference type="NCBIfam" id="TIGR02274">
    <property type="entry name" value="dCTP_deam"/>
    <property type="match status" value="1"/>
</dbReference>
<dbReference type="GO" id="GO:0006226">
    <property type="term" value="P:dUMP biosynthetic process"/>
    <property type="evidence" value="ECO:0007669"/>
    <property type="project" value="UniProtKB-UniPathway"/>
</dbReference>
<dbReference type="GO" id="GO:0015949">
    <property type="term" value="P:nucleobase-containing small molecule interconversion"/>
    <property type="evidence" value="ECO:0007669"/>
    <property type="project" value="TreeGrafter"/>
</dbReference>
<dbReference type="CDD" id="cd07557">
    <property type="entry name" value="trimeric_dUTPase"/>
    <property type="match status" value="1"/>
</dbReference>
<comment type="pathway">
    <text evidence="4">Pyrimidine metabolism; dUMP biosynthesis; dUMP from dCTP (dUTP route): step 1/2.</text>
</comment>
<proteinExistence type="inferred from homology"/>
<feature type="active site" description="Proton donor/acceptor" evidence="4">
    <location>
        <position position="132"/>
    </location>
</feature>